<proteinExistence type="predicted"/>
<evidence type="ECO:0000313" key="1">
    <source>
        <dbReference type="EMBL" id="SUZ54218.1"/>
    </source>
</evidence>
<sequence>MGAVRALDGEVKTGIKEFRSNINTFISIQK</sequence>
<reference evidence="1" key="1">
    <citation type="submission" date="2018-05" db="EMBL/GenBank/DDBJ databases">
        <authorList>
            <person name="Lanie J.A."/>
            <person name="Ng W.-L."/>
            <person name="Kazmierczak K.M."/>
            <person name="Andrzejewski T.M."/>
            <person name="Davidsen T.M."/>
            <person name="Wayne K.J."/>
            <person name="Tettelin H."/>
            <person name="Glass J.I."/>
            <person name="Rusch D."/>
            <person name="Podicherti R."/>
            <person name="Tsui H.-C.T."/>
            <person name="Winkler M.E."/>
        </authorList>
    </citation>
    <scope>NUCLEOTIDE SEQUENCE</scope>
</reference>
<organism evidence="1">
    <name type="scientific">marine metagenome</name>
    <dbReference type="NCBI Taxonomy" id="408172"/>
    <lineage>
        <taxon>unclassified sequences</taxon>
        <taxon>metagenomes</taxon>
        <taxon>ecological metagenomes</taxon>
    </lineage>
</organism>
<name>A0A381NK39_9ZZZZ</name>
<dbReference type="AlphaFoldDB" id="A0A381NK39"/>
<accession>A0A381NK39</accession>
<gene>
    <name evidence="1" type="ORF">METZ01_LOCUS7072</name>
</gene>
<dbReference type="EMBL" id="UINC01000376">
    <property type="protein sequence ID" value="SUZ54218.1"/>
    <property type="molecule type" value="Genomic_DNA"/>
</dbReference>
<protein>
    <submittedName>
        <fullName evidence="1">Uncharacterized protein</fullName>
    </submittedName>
</protein>